<sequence>MENNEKINKNKRLSNKISKLFLLFVVPLIILLGIYTWYTAHILNERTKEANVHTLDLYSNEIFQDIEGADIFLNSITSNGKEYQRLQLNLPSIEIQDYERQLLDKYRAILQTNKTVSGLFIFNPGRGCYGAAFRSNVGEITQIELIYYFKDLMKKIQSGSEDRMYIEQIGEQYYLIRLKADKGVSCASVVSFSNIAKNSLVGKEKYVFYGGETGNVFYTDLSREETRILTQNSEKDILVASDGNYRSVRKELGILDINVLYLMKEESHLFLDMTQSLLLCMTALIALLLPFSYRSMRQNIFSPMKSMVQTIERIKQGDMELRMECKQPVEEFTQISESFNGMLNQINKYKIESYENELAVQKARLQYYQVQMRPHFFINCLKNLYALAEEQSYKKIQQMILAFSSYWRHVMQDSLHLIPLRREVESVRDYIELMRMTMELPPCAVIDIPIYIQDYMVPPMLLLTFVENSIKHIITSEKQVQVHIKGMMITNGQQRLNLSITDNGPGFSEESLKRLNSSVCGDEYQGQKIGISNVKQRLDILYHGEAIISFSNNRRGGHIEIFIPIRER</sequence>
<keyword evidence="5" id="KW-0472">Membrane</keyword>
<keyword evidence="4" id="KW-0418">Kinase</keyword>
<dbReference type="Pfam" id="PF06580">
    <property type="entry name" value="His_kinase"/>
    <property type="match status" value="1"/>
</dbReference>
<dbReference type="Gene3D" id="6.10.340.10">
    <property type="match status" value="1"/>
</dbReference>
<dbReference type="PANTHER" id="PTHR34220:SF7">
    <property type="entry name" value="SENSOR HISTIDINE KINASE YPDA"/>
    <property type="match status" value="1"/>
</dbReference>
<dbReference type="InterPro" id="IPR003594">
    <property type="entry name" value="HATPase_dom"/>
</dbReference>
<dbReference type="RefSeq" id="WP_257497761.1">
    <property type="nucleotide sequence ID" value="NZ_JANKBI010000019.1"/>
</dbReference>
<proteinExistence type="predicted"/>
<evidence type="ECO:0000259" key="6">
    <source>
        <dbReference type="PROSITE" id="PS50885"/>
    </source>
</evidence>
<dbReference type="PANTHER" id="PTHR34220">
    <property type="entry name" value="SENSOR HISTIDINE KINASE YPDA"/>
    <property type="match status" value="1"/>
</dbReference>
<dbReference type="Pfam" id="PF00672">
    <property type="entry name" value="HAMP"/>
    <property type="match status" value="1"/>
</dbReference>
<dbReference type="InterPro" id="IPR050640">
    <property type="entry name" value="Bact_2-comp_sensor_kinase"/>
</dbReference>
<dbReference type="Gene3D" id="3.30.565.10">
    <property type="entry name" value="Histidine kinase-like ATPase, C-terminal domain"/>
    <property type="match status" value="1"/>
</dbReference>
<dbReference type="Pfam" id="PF02518">
    <property type="entry name" value="HATPase_c"/>
    <property type="match status" value="1"/>
</dbReference>
<dbReference type="InterPro" id="IPR036890">
    <property type="entry name" value="HATPase_C_sf"/>
</dbReference>
<keyword evidence="5" id="KW-0812">Transmembrane</keyword>
<dbReference type="GO" id="GO:0000155">
    <property type="term" value="F:phosphorelay sensor kinase activity"/>
    <property type="evidence" value="ECO:0007669"/>
    <property type="project" value="InterPro"/>
</dbReference>
<comment type="subcellular location">
    <subcellularLocation>
        <location evidence="1">Membrane</location>
    </subcellularLocation>
</comment>
<evidence type="ECO:0000313" key="8">
    <source>
        <dbReference type="Proteomes" id="UP000245412"/>
    </source>
</evidence>
<keyword evidence="3" id="KW-0808">Transferase</keyword>
<feature type="domain" description="HAMP" evidence="6">
    <location>
        <begin position="298"/>
        <end position="351"/>
    </location>
</feature>
<dbReference type="GO" id="GO:0016020">
    <property type="term" value="C:membrane"/>
    <property type="evidence" value="ECO:0007669"/>
    <property type="project" value="UniProtKB-SubCell"/>
</dbReference>
<dbReference type="InterPro" id="IPR010559">
    <property type="entry name" value="Sig_transdc_His_kin_internal"/>
</dbReference>
<gene>
    <name evidence="7" type="ORF">C7383_104220</name>
</gene>
<dbReference type="SUPFAM" id="SSF158472">
    <property type="entry name" value="HAMP domain-like"/>
    <property type="match status" value="1"/>
</dbReference>
<protein>
    <submittedName>
        <fullName evidence="7">Histidine kinase/DNA gyrase B/HSP90-like ATPase</fullName>
    </submittedName>
</protein>
<accession>A0AB73T608</accession>
<dbReference type="InterPro" id="IPR003660">
    <property type="entry name" value="HAMP_dom"/>
</dbReference>
<dbReference type="CDD" id="cd06225">
    <property type="entry name" value="HAMP"/>
    <property type="match status" value="1"/>
</dbReference>
<evidence type="ECO:0000256" key="5">
    <source>
        <dbReference type="SAM" id="Phobius"/>
    </source>
</evidence>
<dbReference type="Proteomes" id="UP000245412">
    <property type="component" value="Unassembled WGS sequence"/>
</dbReference>
<organism evidence="7 8">
    <name type="scientific">Murimonas intestini</name>
    <dbReference type="NCBI Taxonomy" id="1337051"/>
    <lineage>
        <taxon>Bacteria</taxon>
        <taxon>Bacillati</taxon>
        <taxon>Bacillota</taxon>
        <taxon>Clostridia</taxon>
        <taxon>Lachnospirales</taxon>
        <taxon>Lachnospiraceae</taxon>
        <taxon>Murimonas</taxon>
    </lineage>
</organism>
<comment type="caution">
    <text evidence="7">The sequence shown here is derived from an EMBL/GenBank/DDBJ whole genome shotgun (WGS) entry which is preliminary data.</text>
</comment>
<evidence type="ECO:0000256" key="1">
    <source>
        <dbReference type="ARBA" id="ARBA00004370"/>
    </source>
</evidence>
<dbReference type="EMBL" id="QGGY01000004">
    <property type="protein sequence ID" value="PWJ76774.1"/>
    <property type="molecule type" value="Genomic_DNA"/>
</dbReference>
<dbReference type="AlphaFoldDB" id="A0AB73T608"/>
<keyword evidence="8" id="KW-1185">Reference proteome</keyword>
<dbReference type="PROSITE" id="PS50885">
    <property type="entry name" value="HAMP"/>
    <property type="match status" value="1"/>
</dbReference>
<keyword evidence="2" id="KW-0597">Phosphoprotein</keyword>
<evidence type="ECO:0000256" key="3">
    <source>
        <dbReference type="ARBA" id="ARBA00022679"/>
    </source>
</evidence>
<feature type="transmembrane region" description="Helical" evidence="5">
    <location>
        <begin position="20"/>
        <end position="38"/>
    </location>
</feature>
<evidence type="ECO:0000256" key="4">
    <source>
        <dbReference type="ARBA" id="ARBA00022777"/>
    </source>
</evidence>
<evidence type="ECO:0000256" key="2">
    <source>
        <dbReference type="ARBA" id="ARBA00022553"/>
    </source>
</evidence>
<dbReference type="SUPFAM" id="SSF55874">
    <property type="entry name" value="ATPase domain of HSP90 chaperone/DNA topoisomerase II/histidine kinase"/>
    <property type="match status" value="1"/>
</dbReference>
<keyword evidence="5" id="KW-1133">Transmembrane helix</keyword>
<reference evidence="7 8" key="1">
    <citation type="submission" date="2018-05" db="EMBL/GenBank/DDBJ databases">
        <authorList>
            <person name="Goeker M."/>
            <person name="Huntemann M."/>
            <person name="Clum A."/>
            <person name="Pillay M."/>
            <person name="Palaniappan K."/>
            <person name="Varghese N."/>
            <person name="Mikhailova N."/>
            <person name="Stamatis D."/>
            <person name="Reddy T."/>
            <person name="Daum C."/>
            <person name="Shapiro N."/>
            <person name="Ivanova N."/>
            <person name="Kyrpides N."/>
            <person name="Woyke T."/>
        </authorList>
    </citation>
    <scope>NUCLEOTIDE SEQUENCE [LARGE SCALE GENOMIC DNA]</scope>
    <source>
        <strain evidence="7 8">DSM 26524</strain>
    </source>
</reference>
<evidence type="ECO:0000313" key="7">
    <source>
        <dbReference type="EMBL" id="PWJ76774.1"/>
    </source>
</evidence>
<name>A0AB73T608_9FIRM</name>